<evidence type="ECO:0000256" key="1">
    <source>
        <dbReference type="SAM" id="Phobius"/>
    </source>
</evidence>
<dbReference type="Proteomes" id="UP000217771">
    <property type="component" value="Unassembled WGS sequence"/>
</dbReference>
<gene>
    <name evidence="2" type="ORF">CK498_09460</name>
</gene>
<feature type="transmembrane region" description="Helical" evidence="1">
    <location>
        <begin position="299"/>
        <end position="319"/>
    </location>
</feature>
<feature type="transmembrane region" description="Helical" evidence="1">
    <location>
        <begin position="140"/>
        <end position="160"/>
    </location>
</feature>
<feature type="transmembrane region" description="Helical" evidence="1">
    <location>
        <begin position="230"/>
        <end position="248"/>
    </location>
</feature>
<evidence type="ECO:0000313" key="2">
    <source>
        <dbReference type="EMBL" id="PAU77447.1"/>
    </source>
</evidence>
<keyword evidence="1" id="KW-1133">Transmembrane helix</keyword>
<keyword evidence="1" id="KW-0472">Membrane</keyword>
<dbReference type="AlphaFoldDB" id="A0A2A2EYL5"/>
<accession>A0A2A2EYL5</accession>
<dbReference type="EMBL" id="NSKB01000003">
    <property type="protein sequence ID" value="PAU77447.1"/>
    <property type="molecule type" value="Genomic_DNA"/>
</dbReference>
<evidence type="ECO:0008006" key="4">
    <source>
        <dbReference type="Google" id="ProtNLM"/>
    </source>
</evidence>
<feature type="transmembrane region" description="Helical" evidence="1">
    <location>
        <begin position="89"/>
        <end position="108"/>
    </location>
</feature>
<evidence type="ECO:0000313" key="3">
    <source>
        <dbReference type="Proteomes" id="UP000217771"/>
    </source>
</evidence>
<proteinExistence type="predicted"/>
<dbReference type="NCBIfam" id="TIGR03082">
    <property type="entry name" value="Gneg_AbrB_dup"/>
    <property type="match status" value="2"/>
</dbReference>
<dbReference type="OrthoDB" id="8527964at2"/>
<keyword evidence="1" id="KW-0812">Transmembrane</keyword>
<dbReference type="InterPro" id="IPR007820">
    <property type="entry name" value="AbrB_fam"/>
</dbReference>
<dbReference type="PIRSF" id="PIRSF038991">
    <property type="entry name" value="Protein_AbrB"/>
    <property type="match status" value="1"/>
</dbReference>
<dbReference type="RefSeq" id="WP_095620611.1">
    <property type="nucleotide sequence ID" value="NZ_NSKB01000003.1"/>
</dbReference>
<comment type="caution">
    <text evidence="2">The sequence shown here is derived from an EMBL/GenBank/DDBJ whole genome shotgun (WGS) entry which is preliminary data.</text>
</comment>
<dbReference type="InterPro" id="IPR017516">
    <property type="entry name" value="AbrB_dup"/>
</dbReference>
<keyword evidence="3" id="KW-1185">Reference proteome</keyword>
<feature type="transmembrane region" description="Helical" evidence="1">
    <location>
        <begin position="326"/>
        <end position="343"/>
    </location>
</feature>
<dbReference type="PANTHER" id="PTHR38457:SF1">
    <property type="entry name" value="REGULATOR ABRB-RELATED"/>
    <property type="match status" value="1"/>
</dbReference>
<reference evidence="2 3" key="1">
    <citation type="submission" date="2017-08" db="EMBL/GenBank/DDBJ databases">
        <title>Halomonas alkalisoli sp. nov., isolated from saline alkaline soil.</title>
        <authorList>
            <person name="Wang D."/>
            <person name="Zhang G."/>
        </authorList>
    </citation>
    <scope>NUCLEOTIDE SEQUENCE [LARGE SCALE GENOMIC DNA]</scope>
    <source>
        <strain evidence="2 3">WRN001</strain>
    </source>
</reference>
<dbReference type="PANTHER" id="PTHR38457">
    <property type="entry name" value="REGULATOR ABRB-RELATED"/>
    <property type="match status" value="1"/>
</dbReference>
<feature type="transmembrane region" description="Helical" evidence="1">
    <location>
        <begin position="205"/>
        <end position="224"/>
    </location>
</feature>
<feature type="transmembrane region" description="Helical" evidence="1">
    <location>
        <begin position="260"/>
        <end position="287"/>
    </location>
</feature>
<name>A0A2A2EYL5_9GAMM</name>
<protein>
    <recommendedName>
        <fullName evidence="4">AbrB family transcriptional regulator</fullName>
    </recommendedName>
</protein>
<sequence length="362" mass="37123">MAKRALIVAGVLALALATGYQGAVVGVPLPWILGPMLISALAALTGHGLPEPKAVRQWAQVVLGAAIGQSFTIAILVSLTWLIPWMVLFSLWSLAMSAIGSLLLARWARLDRHTALLANLPGGVAEMAFLGGKAEGASTAIALVQAMRLSSLVLILPFAMTLLLDEASSPLAVPLAGGELGLGTLIVLGVGFVLGWSIDRFGVRNAFIVGALAVSVATTVSTGLDVGIPDPLFIAGQVAIGLALGSRFERRDVARMPRLVAAGLAASLFTSVLTIVSAILVALPLGIAVPVMVLAGAPGGVAEMVITAAALGLGIAHVVAFQTVRIFVVNLFAAPVATLWLRVTDALWPEAVVQGRAGDSKR</sequence>
<feature type="transmembrane region" description="Helical" evidence="1">
    <location>
        <begin position="61"/>
        <end position="83"/>
    </location>
</feature>
<dbReference type="Pfam" id="PF05145">
    <property type="entry name" value="AbrB"/>
    <property type="match status" value="1"/>
</dbReference>
<dbReference type="GO" id="GO:0016020">
    <property type="term" value="C:membrane"/>
    <property type="evidence" value="ECO:0007669"/>
    <property type="project" value="InterPro"/>
</dbReference>
<feature type="transmembrane region" description="Helical" evidence="1">
    <location>
        <begin position="31"/>
        <end position="49"/>
    </location>
</feature>
<organism evidence="2 3">
    <name type="scientific">Halomonas salipaludis</name>
    <dbReference type="NCBI Taxonomy" id="2032625"/>
    <lineage>
        <taxon>Bacteria</taxon>
        <taxon>Pseudomonadati</taxon>
        <taxon>Pseudomonadota</taxon>
        <taxon>Gammaproteobacteria</taxon>
        <taxon>Oceanospirillales</taxon>
        <taxon>Halomonadaceae</taxon>
        <taxon>Halomonas</taxon>
    </lineage>
</organism>
<feature type="transmembrane region" description="Helical" evidence="1">
    <location>
        <begin position="180"/>
        <end position="198"/>
    </location>
</feature>
<dbReference type="GO" id="GO:0010468">
    <property type="term" value="P:regulation of gene expression"/>
    <property type="evidence" value="ECO:0007669"/>
    <property type="project" value="InterPro"/>
</dbReference>